<dbReference type="GO" id="GO:0000978">
    <property type="term" value="F:RNA polymerase II cis-regulatory region sequence-specific DNA binding"/>
    <property type="evidence" value="ECO:0007669"/>
    <property type="project" value="TreeGrafter"/>
</dbReference>
<dbReference type="Pfam" id="PF00249">
    <property type="entry name" value="Myb_DNA-binding"/>
    <property type="match status" value="1"/>
</dbReference>
<dbReference type="GO" id="GO:0000981">
    <property type="term" value="F:DNA-binding transcription factor activity, RNA polymerase II-specific"/>
    <property type="evidence" value="ECO:0007669"/>
    <property type="project" value="TreeGrafter"/>
</dbReference>
<dbReference type="PROSITE" id="PS51294">
    <property type="entry name" value="HTH_MYB"/>
    <property type="match status" value="3"/>
</dbReference>
<evidence type="ECO:0000256" key="1">
    <source>
        <dbReference type="SAM" id="MobiDB-lite"/>
    </source>
</evidence>
<dbReference type="CDD" id="cd00167">
    <property type="entry name" value="SANT"/>
    <property type="match status" value="1"/>
</dbReference>
<sequence length="361" mass="40074">MPRTPKKWTEEEDEILRKAVTGQTHGPYKDWHKIASALPGRNNKDLSQALGIIAETVWALVAQEVETRNGDQCAKRWQDALDPNLDHSDWVDEDDATLLEAVEKYGRNWKTIVEQYFPRRSRLSAKNRYALLERKREIQDQISSYTIEPRVTRERSSSSSPVLSWSKTPSEAASSPSEQPHVVEEPGVPSILDSCSTTPGSLQDGMKDIIISDYLLHDQKGNDLNSAPEFYPWPLSPAESSGGVLSSDNKSPHFTHQSCPPGTETWTTGFFDDIGFLSDAAPRDGNPDTTDENIFEFSPDVDPLSTEPLGCAGAGLIPHSEIPERLQKYTISVEGATPETIKSVLEILLKTKTQVTINTSL</sequence>
<dbReference type="Gene3D" id="1.10.10.60">
    <property type="entry name" value="Homeodomain-like"/>
    <property type="match status" value="3"/>
</dbReference>
<dbReference type="AlphaFoldDB" id="U4KZ16"/>
<dbReference type="GO" id="GO:0005634">
    <property type="term" value="C:nucleus"/>
    <property type="evidence" value="ECO:0007669"/>
    <property type="project" value="TreeGrafter"/>
</dbReference>
<organism evidence="4 5">
    <name type="scientific">Pyronema omphalodes (strain CBS 100304)</name>
    <name type="common">Pyronema confluens</name>
    <dbReference type="NCBI Taxonomy" id="1076935"/>
    <lineage>
        <taxon>Eukaryota</taxon>
        <taxon>Fungi</taxon>
        <taxon>Dikarya</taxon>
        <taxon>Ascomycota</taxon>
        <taxon>Pezizomycotina</taxon>
        <taxon>Pezizomycetes</taxon>
        <taxon>Pezizales</taxon>
        <taxon>Pyronemataceae</taxon>
        <taxon>Pyronema</taxon>
    </lineage>
</organism>
<feature type="domain" description="HTH myb-type" evidence="3">
    <location>
        <begin position="1"/>
        <end position="46"/>
    </location>
</feature>
<protein>
    <submittedName>
        <fullName evidence="4">Similar to Myb-like protein A acc. no. P34127</fullName>
    </submittedName>
</protein>
<accession>U4KZ16</accession>
<feature type="domain" description="Myb-like" evidence="2">
    <location>
        <begin position="82"/>
        <end position="129"/>
    </location>
</feature>
<dbReference type="GO" id="GO:0045944">
    <property type="term" value="P:positive regulation of transcription by RNA polymerase II"/>
    <property type="evidence" value="ECO:0007669"/>
    <property type="project" value="TreeGrafter"/>
</dbReference>
<dbReference type="InterPro" id="IPR009057">
    <property type="entry name" value="Homeodomain-like_sf"/>
</dbReference>
<feature type="domain" description="Myb-like" evidence="2">
    <location>
        <begin position="7"/>
        <end position="81"/>
    </location>
</feature>
<feature type="compositionally biased region" description="Low complexity" evidence="1">
    <location>
        <begin position="157"/>
        <end position="178"/>
    </location>
</feature>
<dbReference type="GO" id="GO:0000278">
    <property type="term" value="P:mitotic cell cycle"/>
    <property type="evidence" value="ECO:0007669"/>
    <property type="project" value="TreeGrafter"/>
</dbReference>
<reference evidence="4 5" key="1">
    <citation type="journal article" date="2013" name="PLoS Genet.">
        <title>The genome and development-dependent transcriptomes of Pyronema confluens: a window into fungal evolution.</title>
        <authorList>
            <person name="Traeger S."/>
            <person name="Altegoer F."/>
            <person name="Freitag M."/>
            <person name="Gabaldon T."/>
            <person name="Kempken F."/>
            <person name="Kumar A."/>
            <person name="Marcet-Houben M."/>
            <person name="Poggeler S."/>
            <person name="Stajich J.E."/>
            <person name="Nowrousian M."/>
        </authorList>
    </citation>
    <scope>NUCLEOTIDE SEQUENCE [LARGE SCALE GENOMIC DNA]</scope>
    <source>
        <strain evidence="5">CBS 100304</strain>
        <tissue evidence="4">Vegetative mycelium</tissue>
    </source>
</reference>
<feature type="region of interest" description="Disordered" evidence="1">
    <location>
        <begin position="242"/>
        <end position="261"/>
    </location>
</feature>
<evidence type="ECO:0000313" key="4">
    <source>
        <dbReference type="EMBL" id="CCX07680.1"/>
    </source>
</evidence>
<feature type="region of interest" description="Disordered" evidence="1">
    <location>
        <begin position="149"/>
        <end position="188"/>
    </location>
</feature>
<dbReference type="InterPro" id="IPR050560">
    <property type="entry name" value="MYB_TF"/>
</dbReference>
<dbReference type="Proteomes" id="UP000018144">
    <property type="component" value="Unassembled WGS sequence"/>
</dbReference>
<name>U4KZ16_PYROM</name>
<dbReference type="SUPFAM" id="SSF46689">
    <property type="entry name" value="Homeodomain-like"/>
    <property type="match status" value="2"/>
</dbReference>
<feature type="compositionally biased region" description="Polar residues" evidence="1">
    <location>
        <begin position="243"/>
        <end position="261"/>
    </location>
</feature>
<dbReference type="PANTHER" id="PTHR45614">
    <property type="entry name" value="MYB PROTEIN-RELATED"/>
    <property type="match status" value="1"/>
</dbReference>
<dbReference type="PROSITE" id="PS50090">
    <property type="entry name" value="MYB_LIKE"/>
    <property type="match status" value="2"/>
</dbReference>
<dbReference type="STRING" id="1076935.U4KZ16"/>
<evidence type="ECO:0000259" key="2">
    <source>
        <dbReference type="PROSITE" id="PS50090"/>
    </source>
</evidence>
<evidence type="ECO:0000313" key="5">
    <source>
        <dbReference type="Proteomes" id="UP000018144"/>
    </source>
</evidence>
<feature type="domain" description="HTH myb-type" evidence="3">
    <location>
        <begin position="56"/>
        <end position="85"/>
    </location>
</feature>
<dbReference type="eggNOG" id="KOG0048">
    <property type="taxonomic scope" value="Eukaryota"/>
</dbReference>
<evidence type="ECO:0000259" key="3">
    <source>
        <dbReference type="PROSITE" id="PS51294"/>
    </source>
</evidence>
<dbReference type="InterPro" id="IPR001005">
    <property type="entry name" value="SANT/Myb"/>
</dbReference>
<dbReference type="SMART" id="SM00717">
    <property type="entry name" value="SANT"/>
    <property type="match status" value="2"/>
</dbReference>
<dbReference type="PANTHER" id="PTHR45614:SF265">
    <property type="entry name" value="MYB-LIKE DOMAIN-CONTAINING PROTEIN-RELATED"/>
    <property type="match status" value="1"/>
</dbReference>
<feature type="domain" description="HTH myb-type" evidence="3">
    <location>
        <begin position="87"/>
        <end position="137"/>
    </location>
</feature>
<dbReference type="Pfam" id="PF13921">
    <property type="entry name" value="Myb_DNA-bind_6"/>
    <property type="match status" value="1"/>
</dbReference>
<keyword evidence="5" id="KW-1185">Reference proteome</keyword>
<dbReference type="InterPro" id="IPR017930">
    <property type="entry name" value="Myb_dom"/>
</dbReference>
<dbReference type="EMBL" id="HF935362">
    <property type="protein sequence ID" value="CCX07680.1"/>
    <property type="molecule type" value="Genomic_DNA"/>
</dbReference>
<proteinExistence type="predicted"/>
<dbReference type="OrthoDB" id="2143914at2759"/>
<gene>
    <name evidence="4" type="ORF">PCON_07269</name>
</gene>